<evidence type="ECO:0000256" key="1">
    <source>
        <dbReference type="ARBA" id="ARBA00008511"/>
    </source>
</evidence>
<feature type="domain" description="PIH1 N-terminal" evidence="4">
    <location>
        <begin position="51"/>
        <end position="184"/>
    </location>
</feature>
<evidence type="ECO:0000313" key="7">
    <source>
        <dbReference type="Proteomes" id="UP001054902"/>
    </source>
</evidence>
<name>A0AAD3D9D6_9STRA</name>
<evidence type="ECO:0000256" key="3">
    <source>
        <dbReference type="SAM" id="MobiDB-lite"/>
    </source>
</evidence>
<dbReference type="PANTHER" id="PTHR22997:SF0">
    <property type="entry name" value="PIH1 DOMAIN-CONTAINING PROTEIN 1"/>
    <property type="match status" value="1"/>
</dbReference>
<keyword evidence="7" id="KW-1185">Reference proteome</keyword>
<evidence type="ECO:0000256" key="2">
    <source>
        <dbReference type="ARBA" id="ARBA00040540"/>
    </source>
</evidence>
<protein>
    <recommendedName>
        <fullName evidence="2">PIH1 domain-containing protein 1</fullName>
    </recommendedName>
</protein>
<feature type="compositionally biased region" description="Low complexity" evidence="3">
    <location>
        <begin position="216"/>
        <end position="229"/>
    </location>
</feature>
<gene>
    <name evidence="6" type="ORF">CTEN210_16757</name>
</gene>
<evidence type="ECO:0000313" key="6">
    <source>
        <dbReference type="EMBL" id="GFH60281.1"/>
    </source>
</evidence>
<dbReference type="InterPro" id="IPR050734">
    <property type="entry name" value="PIH1/Kintoun_subfamily"/>
</dbReference>
<accession>A0AAD3D9D6</accession>
<dbReference type="Proteomes" id="UP001054902">
    <property type="component" value="Unassembled WGS sequence"/>
</dbReference>
<dbReference type="Pfam" id="PF18201">
    <property type="entry name" value="PIH1_CS"/>
    <property type="match status" value="1"/>
</dbReference>
<evidence type="ECO:0000259" key="4">
    <source>
        <dbReference type="Pfam" id="PF08190"/>
    </source>
</evidence>
<dbReference type="AlphaFoldDB" id="A0AAD3D9D6"/>
<dbReference type="EMBL" id="BLLK01000069">
    <property type="protein sequence ID" value="GFH60281.1"/>
    <property type="molecule type" value="Genomic_DNA"/>
</dbReference>
<reference evidence="6 7" key="1">
    <citation type="journal article" date="2021" name="Sci. Rep.">
        <title>The genome of the diatom Chaetoceros tenuissimus carries an ancient integrated fragment of an extant virus.</title>
        <authorList>
            <person name="Hongo Y."/>
            <person name="Kimura K."/>
            <person name="Takaki Y."/>
            <person name="Yoshida Y."/>
            <person name="Baba S."/>
            <person name="Kobayashi G."/>
            <person name="Nagasaki K."/>
            <person name="Hano T."/>
            <person name="Tomaru Y."/>
        </authorList>
    </citation>
    <scope>NUCLEOTIDE SEQUENCE [LARGE SCALE GENOMIC DNA]</scope>
    <source>
        <strain evidence="6 7">NIES-3715</strain>
    </source>
</reference>
<proteinExistence type="inferred from homology"/>
<dbReference type="Pfam" id="PF08190">
    <property type="entry name" value="PIH1"/>
    <property type="match status" value="1"/>
</dbReference>
<comment type="caution">
    <text evidence="6">The sequence shown here is derived from an EMBL/GenBank/DDBJ whole genome shotgun (WGS) entry which is preliminary data.</text>
</comment>
<evidence type="ECO:0000259" key="5">
    <source>
        <dbReference type="Pfam" id="PF18201"/>
    </source>
</evidence>
<comment type="similarity">
    <text evidence="1">Belongs to the PIH1 family.</text>
</comment>
<dbReference type="InterPro" id="IPR041442">
    <property type="entry name" value="PIH1D1/2/3_CS-like"/>
</dbReference>
<feature type="domain" description="PIH1D1/2/3 CS-like" evidence="5">
    <location>
        <begin position="288"/>
        <end position="381"/>
    </location>
</feature>
<dbReference type="PANTHER" id="PTHR22997">
    <property type="entry name" value="PIH1 DOMAIN-CONTAINING PROTEIN 1"/>
    <property type="match status" value="1"/>
</dbReference>
<dbReference type="GO" id="GO:0005737">
    <property type="term" value="C:cytoplasm"/>
    <property type="evidence" value="ECO:0007669"/>
    <property type="project" value="TreeGrafter"/>
</dbReference>
<organism evidence="6 7">
    <name type="scientific">Chaetoceros tenuissimus</name>
    <dbReference type="NCBI Taxonomy" id="426638"/>
    <lineage>
        <taxon>Eukaryota</taxon>
        <taxon>Sar</taxon>
        <taxon>Stramenopiles</taxon>
        <taxon>Ochrophyta</taxon>
        <taxon>Bacillariophyta</taxon>
        <taxon>Coscinodiscophyceae</taxon>
        <taxon>Chaetocerotophycidae</taxon>
        <taxon>Chaetocerotales</taxon>
        <taxon>Chaetocerotaceae</taxon>
        <taxon>Chaetoceros</taxon>
    </lineage>
</organism>
<feature type="region of interest" description="Disordered" evidence="3">
    <location>
        <begin position="216"/>
        <end position="241"/>
    </location>
</feature>
<dbReference type="InterPro" id="IPR012981">
    <property type="entry name" value="PIH1_N"/>
</dbReference>
<sequence>MIGTDLLKEALGRNSTDAPLTHEEVNRICEAMDNDKDGQFQKLLSDYVKEISDPKAKEENELYLKQLEEQNEVPEGKELLRPTIGYALKFNFIRASSASLPLFCNIVQSEKVSRPSFTKVEKGKQWSLPYILSPLRMEYGSNNSSVPTFDCCFHPETLTLGEKDLCFKDLIVNTAKDCISKQYESMKSPISFLPEYTVLKSNYKSGIPGTMLIPCSKPTPTSTSTPSSSLQKKTETKGVNSSNFKSLKKGFLLNKDKSDKGEHTGLKEVSSKRKVPFLTIGNDAGLVTPHYTVVEQTNFDLGDQVNLGEICTNRPTCLEYKISLPKANNVSDLDLDLASKDLVLRGCSYFLDIKLPYEVDETSSIARFDKTTSILTVKLPLLSSDSKCDESNVKTGDSIGNGEVGGGGENHKERKKFLTVF</sequence>